<evidence type="ECO:0000259" key="6">
    <source>
        <dbReference type="PROSITE" id="PS50109"/>
    </source>
</evidence>
<keyword evidence="2" id="KW-0547">Nucleotide-binding</keyword>
<evidence type="ECO:0000313" key="7">
    <source>
        <dbReference type="EMBL" id="KKL57749.1"/>
    </source>
</evidence>
<proteinExistence type="predicted"/>
<evidence type="ECO:0000256" key="5">
    <source>
        <dbReference type="ARBA" id="ARBA00023012"/>
    </source>
</evidence>
<dbReference type="EMBL" id="LAZR01030060">
    <property type="protein sequence ID" value="KKL57749.1"/>
    <property type="molecule type" value="Genomic_DNA"/>
</dbReference>
<dbReference type="InterPro" id="IPR004358">
    <property type="entry name" value="Sig_transdc_His_kin-like_C"/>
</dbReference>
<dbReference type="GO" id="GO:0000160">
    <property type="term" value="P:phosphorelay signal transduction system"/>
    <property type="evidence" value="ECO:0007669"/>
    <property type="project" value="UniProtKB-KW"/>
</dbReference>
<dbReference type="AlphaFoldDB" id="A0A0F9D861"/>
<evidence type="ECO:0000256" key="3">
    <source>
        <dbReference type="ARBA" id="ARBA00022777"/>
    </source>
</evidence>
<dbReference type="PROSITE" id="PS50109">
    <property type="entry name" value="HIS_KIN"/>
    <property type="match status" value="1"/>
</dbReference>
<dbReference type="InterPro" id="IPR005467">
    <property type="entry name" value="His_kinase_dom"/>
</dbReference>
<dbReference type="GO" id="GO:0016301">
    <property type="term" value="F:kinase activity"/>
    <property type="evidence" value="ECO:0007669"/>
    <property type="project" value="UniProtKB-KW"/>
</dbReference>
<name>A0A0F9D861_9ZZZZ</name>
<evidence type="ECO:0000256" key="2">
    <source>
        <dbReference type="ARBA" id="ARBA00022741"/>
    </source>
</evidence>
<dbReference type="PRINTS" id="PR00344">
    <property type="entry name" value="BCTRLSENSOR"/>
</dbReference>
<dbReference type="Pfam" id="PF02518">
    <property type="entry name" value="HATPase_c"/>
    <property type="match status" value="1"/>
</dbReference>
<keyword evidence="1" id="KW-0808">Transferase</keyword>
<reference evidence="7" key="1">
    <citation type="journal article" date="2015" name="Nature">
        <title>Complex archaea that bridge the gap between prokaryotes and eukaryotes.</title>
        <authorList>
            <person name="Spang A."/>
            <person name="Saw J.H."/>
            <person name="Jorgensen S.L."/>
            <person name="Zaremba-Niedzwiedzka K."/>
            <person name="Martijn J."/>
            <person name="Lind A.E."/>
            <person name="van Eijk R."/>
            <person name="Schleper C."/>
            <person name="Guy L."/>
            <person name="Ettema T.J."/>
        </authorList>
    </citation>
    <scope>NUCLEOTIDE SEQUENCE</scope>
</reference>
<comment type="caution">
    <text evidence="7">The sequence shown here is derived from an EMBL/GenBank/DDBJ whole genome shotgun (WGS) entry which is preliminary data.</text>
</comment>
<dbReference type="PANTHER" id="PTHR43065">
    <property type="entry name" value="SENSOR HISTIDINE KINASE"/>
    <property type="match status" value="1"/>
</dbReference>
<dbReference type="SUPFAM" id="SSF55874">
    <property type="entry name" value="ATPase domain of HSP90 chaperone/DNA topoisomerase II/histidine kinase"/>
    <property type="match status" value="1"/>
</dbReference>
<dbReference type="GO" id="GO:0005524">
    <property type="term" value="F:ATP binding"/>
    <property type="evidence" value="ECO:0007669"/>
    <property type="project" value="UniProtKB-KW"/>
</dbReference>
<organism evidence="7">
    <name type="scientific">marine sediment metagenome</name>
    <dbReference type="NCBI Taxonomy" id="412755"/>
    <lineage>
        <taxon>unclassified sequences</taxon>
        <taxon>metagenomes</taxon>
        <taxon>ecological metagenomes</taxon>
    </lineage>
</organism>
<accession>A0A0F9D861</accession>
<dbReference type="SMART" id="SM00387">
    <property type="entry name" value="HATPase_c"/>
    <property type="match status" value="1"/>
</dbReference>
<keyword evidence="4" id="KW-0067">ATP-binding</keyword>
<dbReference type="PANTHER" id="PTHR43065:SF46">
    <property type="entry name" value="C4-DICARBOXYLATE TRANSPORT SENSOR PROTEIN DCTB"/>
    <property type="match status" value="1"/>
</dbReference>
<dbReference type="InterPro" id="IPR036890">
    <property type="entry name" value="HATPase_C_sf"/>
</dbReference>
<gene>
    <name evidence="7" type="ORF">LCGC14_2232290</name>
</gene>
<keyword evidence="5" id="KW-0902">Two-component regulatory system</keyword>
<dbReference type="InterPro" id="IPR003594">
    <property type="entry name" value="HATPase_dom"/>
</dbReference>
<evidence type="ECO:0000256" key="4">
    <source>
        <dbReference type="ARBA" id="ARBA00022840"/>
    </source>
</evidence>
<feature type="domain" description="Histidine kinase" evidence="6">
    <location>
        <begin position="1"/>
        <end position="196"/>
    </location>
</feature>
<evidence type="ECO:0000256" key="1">
    <source>
        <dbReference type="ARBA" id="ARBA00022679"/>
    </source>
</evidence>
<keyword evidence="3" id="KW-0418">Kinase</keyword>
<sequence>SSLVRTLDKESPNEYSENRIKVMKEQVDRISRILREMTDFSKPATYRKSLTHSNQVIEAALGISKYDERLKKIRVITSLDNEIPALKLDGEKLLQVFLNIIFNAADSINGEGKVTITSKLKNNSVIIQFEDTGPGIKEHLLSRIFEPFFTTKEVGEGMGLGLSVSYGIVQKMGGMIMASNRKGGGSVFTVKIPLSNSKGRRE</sequence>
<feature type="non-terminal residue" evidence="7">
    <location>
        <position position="1"/>
    </location>
</feature>
<dbReference type="Gene3D" id="3.30.565.10">
    <property type="entry name" value="Histidine kinase-like ATPase, C-terminal domain"/>
    <property type="match status" value="1"/>
</dbReference>
<protein>
    <recommendedName>
        <fullName evidence="6">Histidine kinase domain-containing protein</fullName>
    </recommendedName>
</protein>